<comment type="caution">
    <text evidence="2">The sequence shown here is derived from an EMBL/GenBank/DDBJ whole genome shotgun (WGS) entry which is preliminary data.</text>
</comment>
<dbReference type="InterPro" id="IPR051957">
    <property type="entry name" value="CRISP-LCCL_domain"/>
</dbReference>
<evidence type="ECO:0000259" key="1">
    <source>
        <dbReference type="PROSITE" id="PS50820"/>
    </source>
</evidence>
<dbReference type="SMART" id="SM00603">
    <property type="entry name" value="LCCL"/>
    <property type="match status" value="1"/>
</dbReference>
<dbReference type="InterPro" id="IPR036609">
    <property type="entry name" value="LCCL_sf"/>
</dbReference>
<name>A0ABQ9U5K7_SAGOE</name>
<dbReference type="Proteomes" id="UP001266305">
    <property type="component" value="Unassembled WGS sequence"/>
</dbReference>
<organism evidence="2 3">
    <name type="scientific">Saguinus oedipus</name>
    <name type="common">Cotton-top tamarin</name>
    <name type="synonym">Oedipomidas oedipus</name>
    <dbReference type="NCBI Taxonomy" id="9490"/>
    <lineage>
        <taxon>Eukaryota</taxon>
        <taxon>Metazoa</taxon>
        <taxon>Chordata</taxon>
        <taxon>Craniata</taxon>
        <taxon>Vertebrata</taxon>
        <taxon>Euteleostomi</taxon>
        <taxon>Mammalia</taxon>
        <taxon>Eutheria</taxon>
        <taxon>Euarchontoglires</taxon>
        <taxon>Primates</taxon>
        <taxon>Haplorrhini</taxon>
        <taxon>Platyrrhini</taxon>
        <taxon>Cebidae</taxon>
        <taxon>Callitrichinae</taxon>
        <taxon>Saguinus</taxon>
    </lineage>
</organism>
<dbReference type="Pfam" id="PF03815">
    <property type="entry name" value="LCCL"/>
    <property type="match status" value="1"/>
</dbReference>
<accession>A0ABQ9U5K7</accession>
<feature type="domain" description="LCCL" evidence="1">
    <location>
        <begin position="3"/>
        <end position="55"/>
    </location>
</feature>
<sequence>MKAVPQINCDVKAGKIINPEFIVKCPAGCQDPKYHVYGTDVYASYSSVCGAAIHRSHAWALFTLISDHYPRSEQQPFDTWPTGELSLLSEPRNLPSVILVPWNQGGGVLQGLSTMKGT</sequence>
<dbReference type="SUPFAM" id="SSF69848">
    <property type="entry name" value="LCCL domain"/>
    <property type="match status" value="1"/>
</dbReference>
<proteinExistence type="predicted"/>
<dbReference type="Gene3D" id="2.170.130.20">
    <property type="entry name" value="LCCL-like domain"/>
    <property type="match status" value="1"/>
</dbReference>
<dbReference type="InterPro" id="IPR004043">
    <property type="entry name" value="LCCL"/>
</dbReference>
<dbReference type="PANTHER" id="PTHR31331:SF1">
    <property type="entry name" value="CYSTEINE RICH SECRETORY PROTEIN LCCL DOMAIN CONTAINING 2"/>
    <property type="match status" value="1"/>
</dbReference>
<gene>
    <name evidence="2" type="ORF">P7K49_028866</name>
</gene>
<dbReference type="EMBL" id="JASSZA010000015">
    <property type="protein sequence ID" value="KAK2092338.1"/>
    <property type="molecule type" value="Genomic_DNA"/>
</dbReference>
<evidence type="ECO:0000313" key="3">
    <source>
        <dbReference type="Proteomes" id="UP001266305"/>
    </source>
</evidence>
<reference evidence="2 3" key="1">
    <citation type="submission" date="2023-05" db="EMBL/GenBank/DDBJ databases">
        <title>B98-5 Cell Line De Novo Hybrid Assembly: An Optical Mapping Approach.</title>
        <authorList>
            <person name="Kananen K."/>
            <person name="Auerbach J.A."/>
            <person name="Kautto E."/>
            <person name="Blachly J.S."/>
        </authorList>
    </citation>
    <scope>NUCLEOTIDE SEQUENCE [LARGE SCALE GENOMIC DNA]</scope>
    <source>
        <strain evidence="2">B95-8</strain>
        <tissue evidence="2">Cell line</tissue>
    </source>
</reference>
<keyword evidence="3" id="KW-1185">Reference proteome</keyword>
<evidence type="ECO:0000313" key="2">
    <source>
        <dbReference type="EMBL" id="KAK2092338.1"/>
    </source>
</evidence>
<dbReference type="PANTHER" id="PTHR31331">
    <property type="entry name" value="LCCL DOMAIN PROTEIN (AFU_ORTHOLOGUE AFUA_5G08630)"/>
    <property type="match status" value="1"/>
</dbReference>
<protein>
    <recommendedName>
        <fullName evidence="1">LCCL domain-containing protein</fullName>
    </recommendedName>
</protein>
<dbReference type="PROSITE" id="PS50820">
    <property type="entry name" value="LCCL"/>
    <property type="match status" value="1"/>
</dbReference>